<dbReference type="GeneID" id="94350490"/>
<comment type="caution">
    <text evidence="9">The sequence shown here is derived from an EMBL/GenBank/DDBJ whole genome shotgun (WGS) entry which is preliminary data.</text>
</comment>
<comment type="function">
    <text evidence="7">Component of the Mediator complex, a coactivator involved in the regulated transcription of nearly all RNA polymerase II-dependent genes. Mediator functions as a bridge to convey information from gene-specific regulatory proteins to the basal RNA polymerase II transcription machinery. Mediator is recruited to promoters by direct interactions with regulatory proteins and serves as a scaffold for the assembly of a functional preinitiation complex with RNA polymerase II and the general transcription factors.</text>
</comment>
<dbReference type="GO" id="GO:0070847">
    <property type="term" value="C:core mediator complex"/>
    <property type="evidence" value="ECO:0007669"/>
    <property type="project" value="TreeGrafter"/>
</dbReference>
<keyword evidence="3 7" id="KW-0805">Transcription regulation</keyword>
<dbReference type="InterPro" id="IPR013947">
    <property type="entry name" value="Mediator_Med14"/>
</dbReference>
<keyword evidence="10" id="KW-1185">Reference proteome</keyword>
<dbReference type="PANTHER" id="PTHR12809:SF2">
    <property type="entry name" value="MEDIATOR OF RNA POLYMERASE II TRANSCRIPTION SUBUNIT 14"/>
    <property type="match status" value="1"/>
</dbReference>
<evidence type="ECO:0000256" key="7">
    <source>
        <dbReference type="RuleBase" id="RU365082"/>
    </source>
</evidence>
<keyword evidence="5 7" id="KW-0804">Transcription</keyword>
<feature type="domain" description="Mediator complex subunit MED14 N-terminal" evidence="8">
    <location>
        <begin position="14"/>
        <end position="198"/>
    </location>
</feature>
<evidence type="ECO:0000256" key="1">
    <source>
        <dbReference type="ARBA" id="ARBA00004123"/>
    </source>
</evidence>
<dbReference type="GO" id="GO:0016592">
    <property type="term" value="C:mediator complex"/>
    <property type="evidence" value="ECO:0007669"/>
    <property type="project" value="UniProtKB-UniRule"/>
</dbReference>
<gene>
    <name evidence="9" type="ORF">CCR75_006751</name>
</gene>
<evidence type="ECO:0000256" key="6">
    <source>
        <dbReference type="ARBA" id="ARBA00023242"/>
    </source>
</evidence>
<dbReference type="Pfam" id="PF08638">
    <property type="entry name" value="Med14"/>
    <property type="match status" value="1"/>
</dbReference>
<dbReference type="PANTHER" id="PTHR12809">
    <property type="entry name" value="MEDIATOR COMPLEX SUBUNIT"/>
    <property type="match status" value="1"/>
</dbReference>
<evidence type="ECO:0000256" key="3">
    <source>
        <dbReference type="ARBA" id="ARBA00023015"/>
    </source>
</evidence>
<dbReference type="InterPro" id="IPR055122">
    <property type="entry name" value="Med14_N"/>
</dbReference>
<comment type="subcellular location">
    <subcellularLocation>
        <location evidence="1 7">Nucleus</location>
    </subcellularLocation>
</comment>
<dbReference type="GO" id="GO:0003712">
    <property type="term" value="F:transcription coregulator activity"/>
    <property type="evidence" value="ECO:0007669"/>
    <property type="project" value="UniProtKB-UniRule"/>
</dbReference>
<dbReference type="RefSeq" id="XP_067814962.1">
    <property type="nucleotide sequence ID" value="XM_067964819.1"/>
</dbReference>
<sequence length="1156" mass="129969">MGDFPPPERTSVIASELVHRAVDKSYEDFRTLMHQLPMMREDERREPLLAHLQSSRKRFAQILAVLKWSVQSPLMQQCDMLLQQTESYRNNVNETNDRLFFMHADLNRAKERRYDLSTAVDILFGGSYLRLPSIIKNAMYPRELPDVNVEDAAMKVADIIRFRLIETEIPKHFSKIKLDAGFVTCQAEGEFEIVLTIQGEEKDAKWRVISVNTAITDTQTFEKHSQAASTSALRIIQTNAPNAAHYNHLKNLVQRAMNNSEKPFVDAFIVMREFCSSLALQILASQGKMLMENRWKDRIMIKHYRDQNVLDICYWPKACTRREVQTLTEQQRLIQQLSNPVATDRKRPALPYPESSLCVRLQVDPNMKRLLSVSLCPLLPPNLPGIASLIDAMEVPSNMFLLSAENLLIAGMRAHVAAVLFSIGRLLVVDSPDENASTQLVSGEDVTMICSDTSLRIARADIGGLTQFLEVTFDIRQGHFVVSSVAAARHATLHFTVKQVERILNTQCKIELGGKVDNLLPNEFALVSGDGKGEKSAEIIHTCIRKVLCEIVADEVAQIGSSLKGIEVLRNVNLNWERYLAFRQQHSGHTEDLSISDTALYFLLTSSKESSCYLVVEIDKYSEVDGMNGNGHEALEGEQYVRLPCFSLLQTSVVMPGQQSGVQFIQRFSAIKKEDLHPSVTRINETSANSLRARSRKRPFNSYELDKKKGMSKKQALLDGGRIQVGTGYWLDESASLHFVPHIATVLLHAINICSERIQLQHFVNFARRRKSRIRYSGEAGTSSRDGTGGQVVTLSFPEKVNADPLKVVAIQGHLKHGEGFELCLQLVSPPFKFILPQKRKEYLLSERSHYVNERGQLIFRYPTSMVTSELFSENPLELFMVELICVVRPLCELAKKLEKMLTAVERYTWKKTNSGHFFVERADPFAIILACHAPNPRHCIAAGSSPNGLTTYRVTVQYKQKMGFVVNYSHKTEHPLMHFIQSALNGHSDPAQFVEALERTCIPMGILASVVESQLLCAKYYRQDPPPSLKDGASSGDSNAFGRGKINGKGMKLGYKFKLPGEEKGYYAEKSYGGDDKSFVPAELVMIPRSQTQVRLSYGDRCAVDIYFLENHSVKMQSSPGGVRVPSCSSEKGVIVDCQNFAEKLRNTLSEMASA</sequence>
<accession>A0A976FET6</accession>
<evidence type="ECO:0000259" key="8">
    <source>
        <dbReference type="Pfam" id="PF08638"/>
    </source>
</evidence>
<dbReference type="GO" id="GO:0006357">
    <property type="term" value="P:regulation of transcription by RNA polymerase II"/>
    <property type="evidence" value="ECO:0007669"/>
    <property type="project" value="InterPro"/>
</dbReference>
<evidence type="ECO:0000313" key="9">
    <source>
        <dbReference type="EMBL" id="TDH65463.1"/>
    </source>
</evidence>
<dbReference type="Proteomes" id="UP000294530">
    <property type="component" value="Unassembled WGS sequence"/>
</dbReference>
<proteinExistence type="inferred from homology"/>
<comment type="similarity">
    <text evidence="2 7">Belongs to the Mediator complex subunit 14 family.</text>
</comment>
<reference evidence="9 10" key="1">
    <citation type="journal article" date="2021" name="Genome Biol.">
        <title>AFLAP: assembly-free linkage analysis pipeline using k-mers from genome sequencing data.</title>
        <authorList>
            <person name="Fletcher K."/>
            <person name="Zhang L."/>
            <person name="Gil J."/>
            <person name="Han R."/>
            <person name="Cavanaugh K."/>
            <person name="Michelmore R."/>
        </authorList>
    </citation>
    <scope>NUCLEOTIDE SEQUENCE [LARGE SCALE GENOMIC DNA]</scope>
    <source>
        <strain evidence="9 10">SF5</strain>
    </source>
</reference>
<keyword evidence="6 7" id="KW-0539">Nucleus</keyword>
<keyword evidence="4 7" id="KW-0010">Activator</keyword>
<dbReference type="KEGG" id="blac:94350490"/>
<protein>
    <recommendedName>
        <fullName evidence="7">Mediator of RNA polymerase II transcription subunit 14</fullName>
    </recommendedName>
    <alternativeName>
        <fullName evidence="7">Mediator complex subunit 14</fullName>
    </alternativeName>
</protein>
<comment type="subunit">
    <text evidence="7">Component of the Mediator complex.</text>
</comment>
<dbReference type="AlphaFoldDB" id="A0A976FET6"/>
<dbReference type="EMBL" id="SHOA02000001">
    <property type="protein sequence ID" value="TDH65463.1"/>
    <property type="molecule type" value="Genomic_DNA"/>
</dbReference>
<organism evidence="9 10">
    <name type="scientific">Bremia lactucae</name>
    <name type="common">Lettuce downy mildew</name>
    <dbReference type="NCBI Taxonomy" id="4779"/>
    <lineage>
        <taxon>Eukaryota</taxon>
        <taxon>Sar</taxon>
        <taxon>Stramenopiles</taxon>
        <taxon>Oomycota</taxon>
        <taxon>Peronosporomycetes</taxon>
        <taxon>Peronosporales</taxon>
        <taxon>Peronosporaceae</taxon>
        <taxon>Bremia</taxon>
    </lineage>
</organism>
<evidence type="ECO:0000256" key="5">
    <source>
        <dbReference type="ARBA" id="ARBA00023163"/>
    </source>
</evidence>
<evidence type="ECO:0000256" key="4">
    <source>
        <dbReference type="ARBA" id="ARBA00023159"/>
    </source>
</evidence>
<evidence type="ECO:0000256" key="2">
    <source>
        <dbReference type="ARBA" id="ARBA00007813"/>
    </source>
</evidence>
<dbReference type="OrthoDB" id="205099at2759"/>
<evidence type="ECO:0000313" key="10">
    <source>
        <dbReference type="Proteomes" id="UP000294530"/>
    </source>
</evidence>
<name>A0A976FET6_BRELC</name>